<evidence type="ECO:0008006" key="3">
    <source>
        <dbReference type="Google" id="ProtNLM"/>
    </source>
</evidence>
<gene>
    <name evidence="1" type="ORF">EGC76_06560</name>
</gene>
<evidence type="ECO:0000313" key="1">
    <source>
        <dbReference type="EMBL" id="RWU11197.1"/>
    </source>
</evidence>
<keyword evidence="2" id="KW-1185">Reference proteome</keyword>
<dbReference type="OrthoDB" id="5296002at2"/>
<protein>
    <recommendedName>
        <fullName evidence="3">MSHA biogenesis protein MshI</fullName>
    </recommendedName>
</protein>
<proteinExistence type="predicted"/>
<dbReference type="AlphaFoldDB" id="A0A451GE35"/>
<dbReference type="InterPro" id="IPR043129">
    <property type="entry name" value="ATPase_NBD"/>
</dbReference>
<reference evidence="1 2" key="1">
    <citation type="submission" date="2018-12" db="EMBL/GenBank/DDBJ databases">
        <authorList>
            <person name="Li A."/>
            <person name="Zhang M."/>
            <person name="Zhu H."/>
        </authorList>
    </citation>
    <scope>NUCLEOTIDE SEQUENCE [LARGE SCALE GENOMIC DNA]</scope>
    <source>
        <strain evidence="1 2">R04H25</strain>
    </source>
</reference>
<comment type="caution">
    <text evidence="1">The sequence shown here is derived from an EMBL/GenBank/DDBJ whole genome shotgun (WGS) entry which is preliminary data.</text>
</comment>
<dbReference type="Proteomes" id="UP000288789">
    <property type="component" value="Unassembled WGS sequence"/>
</dbReference>
<dbReference type="RefSeq" id="WP_128352205.1">
    <property type="nucleotide sequence ID" value="NZ_RSFE01000004.1"/>
</dbReference>
<evidence type="ECO:0000313" key="2">
    <source>
        <dbReference type="Proteomes" id="UP000288789"/>
    </source>
</evidence>
<dbReference type="EMBL" id="RSFE01000004">
    <property type="protein sequence ID" value="RWU11197.1"/>
    <property type="molecule type" value="Genomic_DNA"/>
</dbReference>
<accession>A0A451GE35</accession>
<sequence length="319" mass="35368">MTLIRLWRAKHNNRLVLTYALASGYVSLAIAEFGDNDPEHAPALIVSDHIEVTNGDSAAAIRELSNRYSRYTKGSPMAVVILGPSVYQSVQLERPNLPAEEITQALRYNLRDLVSLPPTDIVADYYDAPVQLAGQDKINAIVADRKVLQPVLNEIHQVTENILGIFSEEQAIAQLFTDQNEPAVVAYQHDLEPALLQVYAQGKLQVNRVVRSLEQLSQLGADEIDLGGASPLSVEVQRSADYFERQLRQRPIRELIIAVGSKHRQSIAKQLNQDLGLESRWAEYPAWAQELAVGDFSDFPVLGGVMLAQQLRNAKQVAA</sequence>
<dbReference type="SUPFAM" id="SSF53067">
    <property type="entry name" value="Actin-like ATPase domain"/>
    <property type="match status" value="1"/>
</dbReference>
<organism evidence="1 2">
    <name type="scientific">Pseudidiomarina gelatinasegens</name>
    <dbReference type="NCBI Taxonomy" id="2487740"/>
    <lineage>
        <taxon>Bacteria</taxon>
        <taxon>Pseudomonadati</taxon>
        <taxon>Pseudomonadota</taxon>
        <taxon>Gammaproteobacteria</taxon>
        <taxon>Alteromonadales</taxon>
        <taxon>Idiomarinaceae</taxon>
        <taxon>Pseudidiomarina</taxon>
    </lineage>
</organism>
<name>A0A451GE35_9GAMM</name>